<dbReference type="InterPro" id="IPR000073">
    <property type="entry name" value="AB_hydrolase_1"/>
</dbReference>
<comment type="caution">
    <text evidence="2">The sequence shown here is derived from an EMBL/GenBank/DDBJ whole genome shotgun (WGS) entry which is preliminary data.</text>
</comment>
<dbReference type="PANTHER" id="PTHR43798:SF33">
    <property type="entry name" value="HYDROLASE, PUTATIVE (AFU_ORTHOLOGUE AFUA_2G14860)-RELATED"/>
    <property type="match status" value="1"/>
</dbReference>
<reference evidence="2 3" key="1">
    <citation type="submission" date="2023-01" db="EMBL/GenBank/DDBJ databases">
        <title>Analysis of 21 Apiospora genomes using comparative genomics revels a genus with tremendous synthesis potential of carbohydrate active enzymes and secondary metabolites.</title>
        <authorList>
            <person name="Sorensen T."/>
        </authorList>
    </citation>
    <scope>NUCLEOTIDE SEQUENCE [LARGE SCALE GENOMIC DNA]</scope>
    <source>
        <strain evidence="2 3">CBS 33761</strain>
    </source>
</reference>
<dbReference type="EMBL" id="JAQQWK010000011">
    <property type="protein sequence ID" value="KAK8024446.1"/>
    <property type="molecule type" value="Genomic_DNA"/>
</dbReference>
<evidence type="ECO:0000259" key="1">
    <source>
        <dbReference type="Pfam" id="PF12146"/>
    </source>
</evidence>
<sequence>MDILLSHNQVRAAAAIVLVLALLRISGCARRTRRIQRAPKRELRLNCDNAEVHPYSPFAITPYVLLLSGISTPAIALTNLADALVQKGSRVMFFDYFGRGFSDAPTGINHDTGFYITQILLVLASSEVGWTGKRVFHVVGYSFGGALAMALARYCPDLVRSIIFVAPCGLLRRHHVDWKARLLYSDSWLPMWLRWALLRRRLHIPPSLTTQADPTYAHSPKAKSDATGGPGYNYAFISERTPGITVADILTWQAAHHPGFIDAFISCMINAPIFGQMDLWRSVGKTMSDRRRLNPTDIVGGRVLFILGDSDTGIIKDELIQDARLVLGADGMGLVVMDTAHEIVMKKGLQIAEVAGEFWAGKLERGYQVQNTGLNSNSGK</sequence>
<organism evidence="2 3">
    <name type="scientific">Apiospora rasikravindrae</name>
    <dbReference type="NCBI Taxonomy" id="990691"/>
    <lineage>
        <taxon>Eukaryota</taxon>
        <taxon>Fungi</taxon>
        <taxon>Dikarya</taxon>
        <taxon>Ascomycota</taxon>
        <taxon>Pezizomycotina</taxon>
        <taxon>Sordariomycetes</taxon>
        <taxon>Xylariomycetidae</taxon>
        <taxon>Amphisphaeriales</taxon>
        <taxon>Apiosporaceae</taxon>
        <taxon>Apiospora</taxon>
    </lineage>
</organism>
<dbReference type="PRINTS" id="PR00111">
    <property type="entry name" value="ABHYDROLASE"/>
</dbReference>
<protein>
    <submittedName>
        <fullName evidence="2">Alpha/beta-hydrolase</fullName>
    </submittedName>
</protein>
<evidence type="ECO:0000313" key="3">
    <source>
        <dbReference type="Proteomes" id="UP001444661"/>
    </source>
</evidence>
<dbReference type="InterPro" id="IPR022742">
    <property type="entry name" value="Hydrolase_4"/>
</dbReference>
<dbReference type="SUPFAM" id="SSF53474">
    <property type="entry name" value="alpha/beta-Hydrolases"/>
    <property type="match status" value="1"/>
</dbReference>
<gene>
    <name evidence="2" type="ORF">PG993_012512</name>
</gene>
<feature type="domain" description="Serine aminopeptidase S33" evidence="1">
    <location>
        <begin position="64"/>
        <end position="175"/>
    </location>
</feature>
<evidence type="ECO:0000313" key="2">
    <source>
        <dbReference type="EMBL" id="KAK8024446.1"/>
    </source>
</evidence>
<proteinExistence type="predicted"/>
<name>A0ABR1S2K0_9PEZI</name>
<keyword evidence="3" id="KW-1185">Reference proteome</keyword>
<dbReference type="Gene3D" id="3.40.50.1820">
    <property type="entry name" value="alpha/beta hydrolase"/>
    <property type="match status" value="1"/>
</dbReference>
<dbReference type="InterPro" id="IPR050266">
    <property type="entry name" value="AB_hydrolase_sf"/>
</dbReference>
<dbReference type="InterPro" id="IPR029058">
    <property type="entry name" value="AB_hydrolase_fold"/>
</dbReference>
<accession>A0ABR1S2K0</accession>
<dbReference type="Proteomes" id="UP001444661">
    <property type="component" value="Unassembled WGS sequence"/>
</dbReference>
<dbReference type="PANTHER" id="PTHR43798">
    <property type="entry name" value="MONOACYLGLYCEROL LIPASE"/>
    <property type="match status" value="1"/>
</dbReference>
<dbReference type="Pfam" id="PF12146">
    <property type="entry name" value="Hydrolase_4"/>
    <property type="match status" value="1"/>
</dbReference>